<proteinExistence type="predicted"/>
<comment type="caution">
    <text evidence="1">The sequence shown here is derived from an EMBL/GenBank/DDBJ whole genome shotgun (WGS) entry which is preliminary data.</text>
</comment>
<evidence type="ECO:0000313" key="2">
    <source>
        <dbReference type="Proteomes" id="UP000619238"/>
    </source>
</evidence>
<protein>
    <submittedName>
        <fullName evidence="1">Uncharacterized protein</fullName>
    </submittedName>
</protein>
<evidence type="ECO:0000313" key="1">
    <source>
        <dbReference type="EMBL" id="MBC8757366.1"/>
    </source>
</evidence>
<dbReference type="Proteomes" id="UP000619238">
    <property type="component" value="Unassembled WGS sequence"/>
</dbReference>
<dbReference type="RefSeq" id="WP_187564407.1">
    <property type="nucleotide sequence ID" value="NZ_JACGWS010000019.1"/>
</dbReference>
<organism evidence="1 2">
    <name type="scientific">Kordia aestuariivivens</name>
    <dbReference type="NCBI Taxonomy" id="2759037"/>
    <lineage>
        <taxon>Bacteria</taxon>
        <taxon>Pseudomonadati</taxon>
        <taxon>Bacteroidota</taxon>
        <taxon>Flavobacteriia</taxon>
        <taxon>Flavobacteriales</taxon>
        <taxon>Flavobacteriaceae</taxon>
        <taxon>Kordia</taxon>
    </lineage>
</organism>
<dbReference type="EMBL" id="JACGWS010000019">
    <property type="protein sequence ID" value="MBC8757366.1"/>
    <property type="molecule type" value="Genomic_DNA"/>
</dbReference>
<sequence length="118" mass="12752">MKSNFSEQKGGIVYPPEAIPLATAAIWAQNWRDRKVMQDVNGYLIPMGDITEAMLEAGITNMRGYLGIDGEGENHLLIVAVDASGNDMIDEANGQFVYDHTLPCPQQCGKANVLNGGV</sequence>
<name>A0ABR7QFM0_9FLAO</name>
<reference evidence="1 2" key="1">
    <citation type="submission" date="2020-07" db="EMBL/GenBank/DDBJ databases">
        <title>Description of Kordia aestuariivivens sp. nov., isolated from a tidal flat.</title>
        <authorList>
            <person name="Park S."/>
            <person name="Yoon J.-H."/>
        </authorList>
    </citation>
    <scope>NUCLEOTIDE SEQUENCE [LARGE SCALE GENOMIC DNA]</scope>
    <source>
        <strain evidence="1 2">YSTF-M3</strain>
    </source>
</reference>
<accession>A0ABR7QFM0</accession>
<keyword evidence="2" id="KW-1185">Reference proteome</keyword>
<gene>
    <name evidence="1" type="ORF">H2O64_22040</name>
</gene>